<evidence type="ECO:0000313" key="2">
    <source>
        <dbReference type="EMBL" id="KAF7082477.1"/>
    </source>
</evidence>
<protein>
    <submittedName>
        <fullName evidence="2">Uncharacterized protein</fullName>
    </submittedName>
</protein>
<sequence length="225" mass="24549">GGRSRSSSPAAAPDAAQERDAADPPDAAQEQDAASVADAARCRPHHAGVRHAWPRRLRPEVGLEQDGQKAMQLHLLLLLLVVIVRQREHRSCRLRRPVGLGQETQESHAPPCRRHRHRHLHTAPGDPDAPTPLNAGTARNSRPRAAPPRPQVVAAMTTTTSAFLALVACPQQSAGTYTRSLVRSTCLRLRRPPRHRRSLYSPGAASTRRRTPACSPCPPSFCSHI</sequence>
<feature type="non-terminal residue" evidence="2">
    <location>
        <position position="1"/>
    </location>
</feature>
<accession>A0A9R1L9B7</accession>
<gene>
    <name evidence="2" type="ORF">CFC21_086346</name>
</gene>
<dbReference type="EMBL" id="CM022227">
    <property type="protein sequence ID" value="KAF7082477.1"/>
    <property type="molecule type" value="Genomic_DNA"/>
</dbReference>
<feature type="region of interest" description="Disordered" evidence="1">
    <location>
        <begin position="1"/>
        <end position="48"/>
    </location>
</feature>
<name>A0A9R1L9B7_WHEAT</name>
<feature type="region of interest" description="Disordered" evidence="1">
    <location>
        <begin position="100"/>
        <end position="149"/>
    </location>
</feature>
<comment type="caution">
    <text evidence="2">The sequence shown here is derived from an EMBL/GenBank/DDBJ whole genome shotgun (WGS) entry which is preliminary data.</text>
</comment>
<dbReference type="AlphaFoldDB" id="A0A9R1L9B7"/>
<reference evidence="2" key="1">
    <citation type="journal article" date="2017" name="Gigascience">
        <title>The first near-complete assembly of the hexaploid bread wheat genome, Triticum aestivum.</title>
        <authorList>
            <person name="Zimin A.V."/>
            <person name="Puiu D."/>
            <person name="Hall R."/>
            <person name="Kingan S."/>
            <person name="Clavijo B.J."/>
            <person name="Salzberg S.L."/>
        </authorList>
    </citation>
    <scope>NUCLEOTIDE SEQUENCE</scope>
    <source>
        <tissue evidence="2">Leaf</tissue>
    </source>
</reference>
<organism evidence="2">
    <name type="scientific">Triticum aestivum</name>
    <name type="common">Wheat</name>
    <dbReference type="NCBI Taxonomy" id="4565"/>
    <lineage>
        <taxon>Eukaryota</taxon>
        <taxon>Viridiplantae</taxon>
        <taxon>Streptophyta</taxon>
        <taxon>Embryophyta</taxon>
        <taxon>Tracheophyta</taxon>
        <taxon>Spermatophyta</taxon>
        <taxon>Magnoliopsida</taxon>
        <taxon>Liliopsida</taxon>
        <taxon>Poales</taxon>
        <taxon>Poaceae</taxon>
        <taxon>BOP clade</taxon>
        <taxon>Pooideae</taxon>
        <taxon>Triticodae</taxon>
        <taxon>Triticeae</taxon>
        <taxon>Triticinae</taxon>
        <taxon>Triticum</taxon>
    </lineage>
</organism>
<reference evidence="2" key="2">
    <citation type="submission" date="2020-03" db="EMBL/GenBank/DDBJ databases">
        <title>The second near-complete assembly of the hexaploid bread wheat (Triticum aestivum) genome.</title>
        <authorList>
            <person name="Zimin A.V."/>
            <person name="Puiu D."/>
            <person name="Shumante A."/>
            <person name="Alonge M."/>
            <person name="Salzberg S.L."/>
        </authorList>
    </citation>
    <scope>NUCLEOTIDE SEQUENCE</scope>
    <source>
        <tissue evidence="2">Leaf</tissue>
    </source>
</reference>
<feature type="region of interest" description="Disordered" evidence="1">
    <location>
        <begin position="194"/>
        <end position="225"/>
    </location>
</feature>
<feature type="compositionally biased region" description="Basic residues" evidence="1">
    <location>
        <begin position="111"/>
        <end position="121"/>
    </location>
</feature>
<evidence type="ECO:0000256" key="1">
    <source>
        <dbReference type="SAM" id="MobiDB-lite"/>
    </source>
</evidence>
<feature type="compositionally biased region" description="Low complexity" evidence="1">
    <location>
        <begin position="24"/>
        <end position="35"/>
    </location>
</feature>
<dbReference type="Proteomes" id="UP000815260">
    <property type="component" value="Chromosome 6B"/>
</dbReference>
<feature type="non-terminal residue" evidence="2">
    <location>
        <position position="225"/>
    </location>
</feature>
<proteinExistence type="predicted"/>
<feature type="compositionally biased region" description="Low complexity" evidence="1">
    <location>
        <begin position="1"/>
        <end position="15"/>
    </location>
</feature>